<dbReference type="OMA" id="QMFFPIP"/>
<proteinExistence type="inferred from homology"/>
<keyword evidence="3" id="KW-0539">Nucleus</keyword>
<keyword evidence="6" id="KW-1185">Reference proteome</keyword>
<feature type="region of interest" description="Disordered" evidence="4">
    <location>
        <begin position="1"/>
        <end position="47"/>
    </location>
</feature>
<protein>
    <recommendedName>
        <fullName evidence="7">Nucleolar complex protein 2 homolog</fullName>
    </recommendedName>
</protein>
<dbReference type="GO" id="GO:0030690">
    <property type="term" value="C:Noc1p-Noc2p complex"/>
    <property type="evidence" value="ECO:0007669"/>
    <property type="project" value="TreeGrafter"/>
</dbReference>
<gene>
    <name evidence="5" type="ORF">A4U43_C07F31670</name>
</gene>
<dbReference type="GO" id="GO:0005730">
    <property type="term" value="C:nucleolus"/>
    <property type="evidence" value="ECO:0007669"/>
    <property type="project" value="TreeGrafter"/>
</dbReference>
<evidence type="ECO:0008006" key="7">
    <source>
        <dbReference type="Google" id="ProtNLM"/>
    </source>
</evidence>
<dbReference type="Proteomes" id="UP000243459">
    <property type="component" value="Chromosome 7"/>
</dbReference>
<dbReference type="GO" id="GO:0042273">
    <property type="term" value="P:ribosomal large subunit biogenesis"/>
    <property type="evidence" value="ECO:0007669"/>
    <property type="project" value="TreeGrafter"/>
</dbReference>
<feature type="compositionally biased region" description="Basic and acidic residues" evidence="4">
    <location>
        <begin position="173"/>
        <end position="184"/>
    </location>
</feature>
<feature type="compositionally biased region" description="Basic and acidic residues" evidence="4">
    <location>
        <begin position="37"/>
        <end position="47"/>
    </location>
</feature>
<dbReference type="InterPro" id="IPR005343">
    <property type="entry name" value="Noc2"/>
</dbReference>
<reference evidence="6" key="1">
    <citation type="journal article" date="2017" name="Nat. Commun.">
        <title>The asparagus genome sheds light on the origin and evolution of a young Y chromosome.</title>
        <authorList>
            <person name="Harkess A."/>
            <person name="Zhou J."/>
            <person name="Xu C."/>
            <person name="Bowers J.E."/>
            <person name="Van der Hulst R."/>
            <person name="Ayyampalayam S."/>
            <person name="Mercati F."/>
            <person name="Riccardi P."/>
            <person name="McKain M.R."/>
            <person name="Kakrana A."/>
            <person name="Tang H."/>
            <person name="Ray J."/>
            <person name="Groenendijk J."/>
            <person name="Arikit S."/>
            <person name="Mathioni S.M."/>
            <person name="Nakano M."/>
            <person name="Shan H."/>
            <person name="Telgmann-Rauber A."/>
            <person name="Kanno A."/>
            <person name="Yue Z."/>
            <person name="Chen H."/>
            <person name="Li W."/>
            <person name="Chen Y."/>
            <person name="Xu X."/>
            <person name="Zhang Y."/>
            <person name="Luo S."/>
            <person name="Chen H."/>
            <person name="Gao J."/>
            <person name="Mao Z."/>
            <person name="Pires J.C."/>
            <person name="Luo M."/>
            <person name="Kudrna D."/>
            <person name="Wing R.A."/>
            <person name="Meyers B.C."/>
            <person name="Yi K."/>
            <person name="Kong H."/>
            <person name="Lavrijsen P."/>
            <person name="Sunseri F."/>
            <person name="Falavigna A."/>
            <person name="Ye Y."/>
            <person name="Leebens-Mack J.H."/>
            <person name="Chen G."/>
        </authorList>
    </citation>
    <scope>NUCLEOTIDE SEQUENCE [LARGE SCALE GENOMIC DNA]</scope>
    <source>
        <strain evidence="6">cv. DH0086</strain>
    </source>
</reference>
<evidence type="ECO:0000313" key="6">
    <source>
        <dbReference type="Proteomes" id="UP000243459"/>
    </source>
</evidence>
<feature type="region of interest" description="Disordered" evidence="4">
    <location>
        <begin position="162"/>
        <end position="184"/>
    </location>
</feature>
<name>A0A5P1EJG8_ASPOF</name>
<evidence type="ECO:0000313" key="5">
    <source>
        <dbReference type="EMBL" id="ONK64939.1"/>
    </source>
</evidence>
<dbReference type="PANTHER" id="PTHR12687:SF8">
    <property type="entry name" value="PROTEIN REBELOTE"/>
    <property type="match status" value="1"/>
</dbReference>
<dbReference type="PANTHER" id="PTHR12687">
    <property type="entry name" value="NUCLEOLAR COMPLEX 2 AND RAD4-RELATED"/>
    <property type="match status" value="1"/>
</dbReference>
<evidence type="ECO:0000256" key="2">
    <source>
        <dbReference type="ARBA" id="ARBA00005907"/>
    </source>
</evidence>
<dbReference type="GO" id="GO:0030691">
    <property type="term" value="C:Noc2p-Noc3p complex"/>
    <property type="evidence" value="ECO:0007669"/>
    <property type="project" value="TreeGrafter"/>
</dbReference>
<feature type="compositionally biased region" description="Basic residues" evidence="4">
    <location>
        <begin position="1"/>
        <end position="36"/>
    </location>
</feature>
<dbReference type="EMBL" id="CM007387">
    <property type="protein sequence ID" value="ONK64939.1"/>
    <property type="molecule type" value="Genomic_DNA"/>
</dbReference>
<dbReference type="Pfam" id="PF03715">
    <property type="entry name" value="Noc2"/>
    <property type="match status" value="1"/>
</dbReference>
<sequence length="765" mass="86960">MGKLGKKARKFAKKNLQSVHKRRRKMKSTFKRKAPSRHKDALHDTGDLIREQLNKGSSEGTRIDDNAAGKFLDDIFAEGDDNYLEDISESDGFLSEDSECPYIFEDENEGGDEDNHAVLLGENEKIHMEIVAQKKRLDCLLEKDPKFSEFLASRRAELEASKHEDIYSDEEDGTKFPNKDDVSEHQSDKKTLTTCTIDVWCWLVMEEPNGPALSNLLNGFRTACQYGIDSDECPLRISNKEVFSKILTFVLNESDGIFRRLLGISDFCNHERIQKLKNTSMWETAGPLLKSYLRSCLLLLNQVTDGQILVLVLTRLKASTVFFAAFPSLTGRLIKILVHLLGTGEESLSLSSFLMIRDISLQLGSDCLDKCLSQTYKAFVAHCKFAQTTNLKHLEFLTNSIVELYSLDIQKSYPKVLLSLQHLANILRQTLKSKKKEELKKICNWQFLNCANLWVKFITLNIKDHDLQPLSALLIEIINGMAYLFPGPRHLPLRLKCVHMLNNLSSASGLFIPIASLVFDCLEYKGGGNGDTARGKPLDLLSVLKVPKQFLKSRGFQEECIHSAIELLLAHFSHWSYHISFPEVATIPLILMKRFHEKTTLESLRRSVKRFIDQVEQNIELIRRKRDEVGFSPKDHESVQSFLQLEKNVANASFTQYYASILQKSRFNQNPGPGPCLSGKCLQSSPASERCPSSLSSVERVEDKQAYMMEDYKAKLNVPIAWCPYRCDEPKTCCWKQNGGIIERGISIDKTRCFCLVCRHSCQTL</sequence>
<dbReference type="AlphaFoldDB" id="A0A5P1EJG8"/>
<accession>A0A5P1EJG8</accession>
<dbReference type="Gramene" id="ONK64939">
    <property type="protein sequence ID" value="ONK64939"/>
    <property type="gene ID" value="A4U43_C07F31670"/>
</dbReference>
<dbReference type="GO" id="GO:0005654">
    <property type="term" value="C:nucleoplasm"/>
    <property type="evidence" value="ECO:0007669"/>
    <property type="project" value="TreeGrafter"/>
</dbReference>
<comment type="subcellular location">
    <subcellularLocation>
        <location evidence="1">Nucleus</location>
    </subcellularLocation>
</comment>
<organism evidence="5 6">
    <name type="scientific">Asparagus officinalis</name>
    <name type="common">Garden asparagus</name>
    <dbReference type="NCBI Taxonomy" id="4686"/>
    <lineage>
        <taxon>Eukaryota</taxon>
        <taxon>Viridiplantae</taxon>
        <taxon>Streptophyta</taxon>
        <taxon>Embryophyta</taxon>
        <taxon>Tracheophyta</taxon>
        <taxon>Spermatophyta</taxon>
        <taxon>Magnoliopsida</taxon>
        <taxon>Liliopsida</taxon>
        <taxon>Asparagales</taxon>
        <taxon>Asparagaceae</taxon>
        <taxon>Asparagoideae</taxon>
        <taxon>Asparagus</taxon>
    </lineage>
</organism>
<comment type="similarity">
    <text evidence="2">Belongs to the NOC2 family.</text>
</comment>
<evidence type="ECO:0000256" key="3">
    <source>
        <dbReference type="ARBA" id="ARBA00023242"/>
    </source>
</evidence>
<evidence type="ECO:0000256" key="1">
    <source>
        <dbReference type="ARBA" id="ARBA00004123"/>
    </source>
</evidence>
<evidence type="ECO:0000256" key="4">
    <source>
        <dbReference type="SAM" id="MobiDB-lite"/>
    </source>
</evidence>